<dbReference type="InterPro" id="IPR046232">
    <property type="entry name" value="DUF6265"/>
</dbReference>
<evidence type="ECO:0000313" key="2">
    <source>
        <dbReference type="EMBL" id="NYA72511.1"/>
    </source>
</evidence>
<keyword evidence="3" id="KW-1185">Reference proteome</keyword>
<dbReference type="PROSITE" id="PS51257">
    <property type="entry name" value="PROKAR_LIPOPROTEIN"/>
    <property type="match status" value="1"/>
</dbReference>
<comment type="caution">
    <text evidence="2">The sequence shown here is derived from an EMBL/GenBank/DDBJ whole genome shotgun (WGS) entry which is preliminary data.</text>
</comment>
<dbReference type="Proteomes" id="UP000535020">
    <property type="component" value="Unassembled WGS sequence"/>
</dbReference>
<organism evidence="2 3">
    <name type="scientific">Flavobacterium agri</name>
    <dbReference type="NCBI Taxonomy" id="2743471"/>
    <lineage>
        <taxon>Bacteria</taxon>
        <taxon>Pseudomonadati</taxon>
        <taxon>Bacteroidota</taxon>
        <taxon>Flavobacteriia</taxon>
        <taxon>Flavobacteriales</taxon>
        <taxon>Flavobacteriaceae</taxon>
        <taxon>Flavobacterium</taxon>
    </lineage>
</organism>
<accession>A0A7Y9C6L3</accession>
<dbReference type="RefSeq" id="WP_176007312.1">
    <property type="nucleotide sequence ID" value="NZ_JABWMI010000020.1"/>
</dbReference>
<gene>
    <name evidence="2" type="ORF">HZF10_16390</name>
</gene>
<sequence>MKKITLTLMTLAILGCSDKKKETEPASEAKTSVASNLDDAKWLLGKWQDVSEEGTLTETWTPESDSSYAATSFFITGKDTAFAETVRLSHRDGNLIYIVTTKSQNDEKPVEFALTSVSDKQLVFENPKHDYPTKITYENYGDSMKAWISGKKLGVENKEEFPMKKVK</sequence>
<evidence type="ECO:0000313" key="3">
    <source>
        <dbReference type="Proteomes" id="UP000535020"/>
    </source>
</evidence>
<dbReference type="EMBL" id="JACBJI010000008">
    <property type="protein sequence ID" value="NYA72511.1"/>
    <property type="molecule type" value="Genomic_DNA"/>
</dbReference>
<dbReference type="AlphaFoldDB" id="A0A7Y9C6L3"/>
<feature type="domain" description="DUF6265" evidence="1">
    <location>
        <begin position="41"/>
        <end position="149"/>
    </location>
</feature>
<dbReference type="Pfam" id="PF19780">
    <property type="entry name" value="DUF6265"/>
    <property type="match status" value="1"/>
</dbReference>
<protein>
    <recommendedName>
        <fullName evidence="1">DUF6265 domain-containing protein</fullName>
    </recommendedName>
</protein>
<evidence type="ECO:0000259" key="1">
    <source>
        <dbReference type="Pfam" id="PF19780"/>
    </source>
</evidence>
<proteinExistence type="predicted"/>
<name>A0A7Y9C6L3_9FLAO</name>
<reference evidence="2 3" key="1">
    <citation type="submission" date="2020-07" db="EMBL/GenBank/DDBJ databases">
        <authorList>
            <person name="Sun Q."/>
        </authorList>
    </citation>
    <scope>NUCLEOTIDE SEQUENCE [LARGE SCALE GENOMIC DNA]</scope>
    <source>
        <strain evidence="2 3">MAH-1</strain>
    </source>
</reference>